<protein>
    <recommendedName>
        <fullName evidence="18">Mitochondrial chaperone BCS1</fullName>
    </recommendedName>
</protein>
<dbReference type="AlphaFoldDB" id="A0A8A1M3S3"/>
<dbReference type="PANTHER" id="PTHR23070">
    <property type="entry name" value="BCS1 AAA-TYPE ATPASE"/>
    <property type="match status" value="1"/>
</dbReference>
<dbReference type="InterPro" id="IPR014851">
    <property type="entry name" value="BCS1_N"/>
</dbReference>
<evidence type="ECO:0000259" key="15">
    <source>
        <dbReference type="SMART" id="SM01024"/>
    </source>
</evidence>
<keyword evidence="7 12" id="KW-0067">ATP-binding</keyword>
<dbReference type="VEuPathDB" id="FungiDB:I7I51_08838"/>
<feature type="domain" description="AAA+ ATPase" evidence="14">
    <location>
        <begin position="252"/>
        <end position="396"/>
    </location>
</feature>
<evidence type="ECO:0000256" key="10">
    <source>
        <dbReference type="ARBA" id="ARBA00023136"/>
    </source>
</evidence>
<keyword evidence="8" id="KW-1133">Transmembrane helix</keyword>
<dbReference type="SMART" id="SM00382">
    <property type="entry name" value="AAA"/>
    <property type="match status" value="1"/>
</dbReference>
<evidence type="ECO:0000256" key="1">
    <source>
        <dbReference type="ARBA" id="ARBA00004434"/>
    </source>
</evidence>
<dbReference type="InterPro" id="IPR027417">
    <property type="entry name" value="P-loop_NTPase"/>
</dbReference>
<dbReference type="GO" id="GO:0005524">
    <property type="term" value="F:ATP binding"/>
    <property type="evidence" value="ECO:0007669"/>
    <property type="project" value="UniProtKB-KW"/>
</dbReference>
<organism evidence="16 17">
    <name type="scientific">Ajellomyces capsulatus</name>
    <name type="common">Darling's disease fungus</name>
    <name type="synonym">Histoplasma capsulatum</name>
    <dbReference type="NCBI Taxonomy" id="5037"/>
    <lineage>
        <taxon>Eukaryota</taxon>
        <taxon>Fungi</taxon>
        <taxon>Dikarya</taxon>
        <taxon>Ascomycota</taxon>
        <taxon>Pezizomycotina</taxon>
        <taxon>Eurotiomycetes</taxon>
        <taxon>Eurotiomycetidae</taxon>
        <taxon>Onygenales</taxon>
        <taxon>Ajellomycetaceae</taxon>
        <taxon>Histoplasma</taxon>
    </lineage>
</organism>
<dbReference type="Gene3D" id="3.40.50.300">
    <property type="entry name" value="P-loop containing nucleotide triphosphate hydrolases"/>
    <property type="match status" value="1"/>
</dbReference>
<evidence type="ECO:0000256" key="13">
    <source>
        <dbReference type="SAM" id="MobiDB-lite"/>
    </source>
</evidence>
<comment type="subcellular location">
    <subcellularLocation>
        <location evidence="1">Mitochondrion inner membrane</location>
        <topology evidence="1">Single-pass membrane protein</topology>
    </subcellularLocation>
</comment>
<evidence type="ECO:0000256" key="3">
    <source>
        <dbReference type="ARBA" id="ARBA00022692"/>
    </source>
</evidence>
<sequence length="509" mass="56905">MNAFNSAGSLPIHTAASQISIVDVFFPGFTGISASIQQLLASDLNSYAHLLCFCGMLLFLGRYAVRYLTDLMETYFTSTVHVSYYNEAYDMLIAWVATQPFAHKARSSLASIGGMQRRAYADDLSNEYKKKPLRFSPWNGSFFFMYKNRLLRFQCIAKETKEEISISCIGGSAQILRELLSDCRAEYLKLLQKKTTVFEHHDGEWRKAKARDIRPISTVIMDEDEKIALLKDIEGFLDERARGWYARRGIPYRTGFLLYGPPGTGKSSFSLSVAGRFELDIYVLNLSSIDDSRLSSLFAQLPPHCVILLEDIDAASTARTEGSETMKNSGQAAVGPSQTSRSQGNVSLSALLNALDGVSSQEGRLLIMTTNHIERLDNALIRPGRVDRKVLFQLADKKMSSRLFCAVFKQSDEDDSNPENKIDDETIDRLAGEFAAKIPEHLFSPAEILLSFLLERKQSPTDAVADVENWVVKTSKERGKGKNYARARAIINPTDSFEDLTESTQVHNA</sequence>
<keyword evidence="10" id="KW-0472">Membrane</keyword>
<comment type="similarity">
    <text evidence="2">Belongs to the AAA ATPase family. BCS1 subfamily.</text>
</comment>
<keyword evidence="6" id="KW-0378">Hydrolase</keyword>
<gene>
    <name evidence="16" type="ORF">I7I51_08838</name>
</gene>
<keyword evidence="4 12" id="KW-0547">Nucleotide-binding</keyword>
<dbReference type="SMART" id="SM01024">
    <property type="entry name" value="BCS1_N"/>
    <property type="match status" value="1"/>
</dbReference>
<dbReference type="OrthoDB" id="10251412at2759"/>
<name>A0A8A1M3S3_AJECA</name>
<proteinExistence type="inferred from homology"/>
<dbReference type="InterPro" id="IPR050747">
    <property type="entry name" value="Mitochondrial_chaperone_BCS1"/>
</dbReference>
<dbReference type="InterPro" id="IPR003960">
    <property type="entry name" value="ATPase_AAA_CS"/>
</dbReference>
<dbReference type="Pfam" id="PF00004">
    <property type="entry name" value="AAA"/>
    <property type="match status" value="1"/>
</dbReference>
<evidence type="ECO:0000256" key="7">
    <source>
        <dbReference type="ARBA" id="ARBA00022840"/>
    </source>
</evidence>
<dbReference type="Pfam" id="PF25426">
    <property type="entry name" value="AAA_lid_BCS1"/>
    <property type="match status" value="1"/>
</dbReference>
<evidence type="ECO:0000256" key="11">
    <source>
        <dbReference type="ARBA" id="ARBA00048778"/>
    </source>
</evidence>
<evidence type="ECO:0000313" key="17">
    <source>
        <dbReference type="Proteomes" id="UP000663671"/>
    </source>
</evidence>
<keyword evidence="3" id="KW-0812">Transmembrane</keyword>
<evidence type="ECO:0000313" key="16">
    <source>
        <dbReference type="EMBL" id="QSS59403.1"/>
    </source>
</evidence>
<dbReference type="InterPro" id="IPR003593">
    <property type="entry name" value="AAA+_ATPase"/>
</dbReference>
<dbReference type="InterPro" id="IPR057495">
    <property type="entry name" value="AAA_lid_BCS1"/>
</dbReference>
<keyword evidence="5" id="KW-0999">Mitochondrion inner membrane</keyword>
<evidence type="ECO:0000256" key="9">
    <source>
        <dbReference type="ARBA" id="ARBA00023128"/>
    </source>
</evidence>
<dbReference type="Pfam" id="PF08740">
    <property type="entry name" value="BCS1_N"/>
    <property type="match status" value="1"/>
</dbReference>
<feature type="domain" description="BCS1 N-terminal" evidence="15">
    <location>
        <begin position="52"/>
        <end position="219"/>
    </location>
</feature>
<dbReference type="GO" id="GO:0005743">
    <property type="term" value="C:mitochondrial inner membrane"/>
    <property type="evidence" value="ECO:0007669"/>
    <property type="project" value="UniProtKB-SubCell"/>
</dbReference>
<feature type="region of interest" description="Disordered" evidence="13">
    <location>
        <begin position="319"/>
        <end position="341"/>
    </location>
</feature>
<dbReference type="PROSITE" id="PS00674">
    <property type="entry name" value="AAA"/>
    <property type="match status" value="1"/>
</dbReference>
<dbReference type="SUPFAM" id="SSF52540">
    <property type="entry name" value="P-loop containing nucleoside triphosphate hydrolases"/>
    <property type="match status" value="1"/>
</dbReference>
<evidence type="ECO:0000256" key="6">
    <source>
        <dbReference type="ARBA" id="ARBA00022801"/>
    </source>
</evidence>
<comment type="catalytic activity">
    <reaction evidence="11">
        <text>ATP + H2O = ADP + phosphate + H(+)</text>
        <dbReference type="Rhea" id="RHEA:13065"/>
        <dbReference type="ChEBI" id="CHEBI:15377"/>
        <dbReference type="ChEBI" id="CHEBI:15378"/>
        <dbReference type="ChEBI" id="CHEBI:30616"/>
        <dbReference type="ChEBI" id="CHEBI:43474"/>
        <dbReference type="ChEBI" id="CHEBI:456216"/>
    </reaction>
    <physiologicalReaction direction="left-to-right" evidence="11">
        <dbReference type="Rhea" id="RHEA:13066"/>
    </physiologicalReaction>
</comment>
<evidence type="ECO:0008006" key="18">
    <source>
        <dbReference type="Google" id="ProtNLM"/>
    </source>
</evidence>
<dbReference type="InterPro" id="IPR003959">
    <property type="entry name" value="ATPase_AAA_core"/>
</dbReference>
<reference evidence="16" key="1">
    <citation type="submission" date="2021-01" db="EMBL/GenBank/DDBJ databases">
        <title>Chromosome-level genome assembly of a human fungal pathogen reveals clustering of transcriptionally co-regulated genes.</title>
        <authorList>
            <person name="Voorhies M."/>
            <person name="Cohen S."/>
            <person name="Shea T.P."/>
            <person name="Petrus S."/>
            <person name="Munoz J.F."/>
            <person name="Poplawski S."/>
            <person name="Goldman W.E."/>
            <person name="Michael T."/>
            <person name="Cuomo C.A."/>
            <person name="Sil A."/>
            <person name="Beyhan S."/>
        </authorList>
    </citation>
    <scope>NUCLEOTIDE SEQUENCE</scope>
    <source>
        <strain evidence="16">WU24</strain>
    </source>
</reference>
<dbReference type="EMBL" id="CP069109">
    <property type="protein sequence ID" value="QSS59403.1"/>
    <property type="molecule type" value="Genomic_DNA"/>
</dbReference>
<evidence type="ECO:0000259" key="14">
    <source>
        <dbReference type="SMART" id="SM00382"/>
    </source>
</evidence>
<dbReference type="Proteomes" id="UP000663671">
    <property type="component" value="Chromosome 2"/>
</dbReference>
<accession>A0A8A1M3S3</accession>
<evidence type="ECO:0000256" key="8">
    <source>
        <dbReference type="ARBA" id="ARBA00022989"/>
    </source>
</evidence>
<evidence type="ECO:0000256" key="12">
    <source>
        <dbReference type="RuleBase" id="RU003651"/>
    </source>
</evidence>
<evidence type="ECO:0000256" key="2">
    <source>
        <dbReference type="ARBA" id="ARBA00007448"/>
    </source>
</evidence>
<dbReference type="GO" id="GO:0016887">
    <property type="term" value="F:ATP hydrolysis activity"/>
    <property type="evidence" value="ECO:0007669"/>
    <property type="project" value="InterPro"/>
</dbReference>
<keyword evidence="9" id="KW-0496">Mitochondrion</keyword>
<evidence type="ECO:0000256" key="4">
    <source>
        <dbReference type="ARBA" id="ARBA00022741"/>
    </source>
</evidence>
<evidence type="ECO:0000256" key="5">
    <source>
        <dbReference type="ARBA" id="ARBA00022792"/>
    </source>
</evidence>